<name>A0A2M6W6A8_9BACT</name>
<dbReference type="Proteomes" id="UP000231426">
    <property type="component" value="Unassembled WGS sequence"/>
</dbReference>
<proteinExistence type="predicted"/>
<evidence type="ECO:0000259" key="2">
    <source>
        <dbReference type="Pfam" id="PF04773"/>
    </source>
</evidence>
<dbReference type="Pfam" id="PF04773">
    <property type="entry name" value="FecR"/>
    <property type="match status" value="1"/>
</dbReference>
<sequence length="278" mass="30606">MRRIIFYIFVFIAVLIGIFFYVGRINAPADNNLQGLNWIEIFAPSSGNGIEEAMTGRKIYSGDEIMAPIILKTESSESANIYLANGSVIRLGGNTEIELDKAVFNFKKNALAVKIILKTGQIWSKIVGSPGDSSWEVKTDNAVVFGQVGAFGVEYSEGKTLLVVAENKAALTVVDPEKENNLADSTVSVSSNEIIEINDSDIEEFKIGKKTVKNFIRQESSVWQQAWISNCIIQDMVVNNKISSFKSGGLDTLEIQKALIKNNLQEMQKQLSGRITAN</sequence>
<evidence type="ECO:0000313" key="4">
    <source>
        <dbReference type="Proteomes" id="UP000231426"/>
    </source>
</evidence>
<organism evidence="3 4">
    <name type="scientific">Candidatus Magasanikbacteria bacterium CG10_big_fil_rev_8_21_14_0_10_36_32</name>
    <dbReference type="NCBI Taxonomy" id="1974646"/>
    <lineage>
        <taxon>Bacteria</taxon>
        <taxon>Candidatus Magasanikiibacteriota</taxon>
    </lineage>
</organism>
<dbReference type="InterPro" id="IPR006860">
    <property type="entry name" value="FecR"/>
</dbReference>
<evidence type="ECO:0000313" key="3">
    <source>
        <dbReference type="EMBL" id="PIT88338.1"/>
    </source>
</evidence>
<keyword evidence="1" id="KW-0472">Membrane</keyword>
<dbReference type="AlphaFoldDB" id="A0A2M6W6A8"/>
<dbReference type="Gene3D" id="2.60.120.1440">
    <property type="match status" value="1"/>
</dbReference>
<accession>A0A2M6W6A8</accession>
<keyword evidence="1" id="KW-1133">Transmembrane helix</keyword>
<feature type="domain" description="FecR protein" evidence="2">
    <location>
        <begin position="71"/>
        <end position="169"/>
    </location>
</feature>
<comment type="caution">
    <text evidence="3">The sequence shown here is derived from an EMBL/GenBank/DDBJ whole genome shotgun (WGS) entry which is preliminary data.</text>
</comment>
<dbReference type="EMBL" id="PFBV01000003">
    <property type="protein sequence ID" value="PIT88338.1"/>
    <property type="molecule type" value="Genomic_DNA"/>
</dbReference>
<keyword evidence="1" id="KW-0812">Transmembrane</keyword>
<protein>
    <recommendedName>
        <fullName evidence="2">FecR protein domain-containing protein</fullName>
    </recommendedName>
</protein>
<reference evidence="4" key="1">
    <citation type="submission" date="2017-09" db="EMBL/GenBank/DDBJ databases">
        <title>Depth-based differentiation of microbial function through sediment-hosted aquifers and enrichment of novel symbionts in the deep terrestrial subsurface.</title>
        <authorList>
            <person name="Probst A.J."/>
            <person name="Ladd B."/>
            <person name="Jarett J.K."/>
            <person name="Geller-Mcgrath D.E."/>
            <person name="Sieber C.M.K."/>
            <person name="Emerson J.B."/>
            <person name="Anantharaman K."/>
            <person name="Thomas B.C."/>
            <person name="Malmstrom R."/>
            <person name="Stieglmeier M."/>
            <person name="Klingl A."/>
            <person name="Woyke T."/>
            <person name="Ryan C.M."/>
            <person name="Banfield J.F."/>
        </authorList>
    </citation>
    <scope>NUCLEOTIDE SEQUENCE [LARGE SCALE GENOMIC DNA]</scope>
</reference>
<gene>
    <name evidence="3" type="ORF">COU29_00915</name>
</gene>
<feature type="transmembrane region" description="Helical" evidence="1">
    <location>
        <begin position="5"/>
        <end position="23"/>
    </location>
</feature>
<evidence type="ECO:0000256" key="1">
    <source>
        <dbReference type="SAM" id="Phobius"/>
    </source>
</evidence>